<dbReference type="Proteomes" id="UP001597414">
    <property type="component" value="Unassembled WGS sequence"/>
</dbReference>
<dbReference type="RefSeq" id="WP_380804889.1">
    <property type="nucleotide sequence ID" value="NZ_JBHUIV010000020.1"/>
</dbReference>
<evidence type="ECO:0000256" key="1">
    <source>
        <dbReference type="SAM" id="Phobius"/>
    </source>
</evidence>
<evidence type="ECO:0000313" key="2">
    <source>
        <dbReference type="EMBL" id="MFD2203063.1"/>
    </source>
</evidence>
<feature type="transmembrane region" description="Helical" evidence="1">
    <location>
        <begin position="20"/>
        <end position="41"/>
    </location>
</feature>
<protein>
    <submittedName>
        <fullName evidence="2">PepSY domain-containing protein</fullName>
    </submittedName>
</protein>
<keyword evidence="1" id="KW-0812">Transmembrane</keyword>
<keyword evidence="1" id="KW-1133">Transmembrane helix</keyword>
<organism evidence="2 3">
    <name type="scientific">Shivajiella indica</name>
    <dbReference type="NCBI Taxonomy" id="872115"/>
    <lineage>
        <taxon>Bacteria</taxon>
        <taxon>Pseudomonadati</taxon>
        <taxon>Bacteroidota</taxon>
        <taxon>Cytophagia</taxon>
        <taxon>Cytophagales</taxon>
        <taxon>Cyclobacteriaceae</taxon>
        <taxon>Shivajiella</taxon>
    </lineage>
</organism>
<gene>
    <name evidence="2" type="ORF">ACFSKV_15915</name>
</gene>
<accession>A0ABW5BAW1</accession>
<keyword evidence="3" id="KW-1185">Reference proteome</keyword>
<dbReference type="InterPro" id="IPR005625">
    <property type="entry name" value="PepSY-ass_TM"/>
</dbReference>
<dbReference type="EMBL" id="JBHUIV010000020">
    <property type="protein sequence ID" value="MFD2203063.1"/>
    <property type="molecule type" value="Genomic_DNA"/>
</dbReference>
<comment type="caution">
    <text evidence="2">The sequence shown here is derived from an EMBL/GenBank/DDBJ whole genome shotgun (WGS) entry which is preliminary data.</text>
</comment>
<keyword evidence="1" id="KW-0472">Membrane</keyword>
<feature type="transmembrane region" description="Helical" evidence="1">
    <location>
        <begin position="151"/>
        <end position="173"/>
    </location>
</feature>
<dbReference type="Pfam" id="PF03929">
    <property type="entry name" value="PepSY_TM"/>
    <property type="match status" value="1"/>
</dbReference>
<name>A0ABW5BAW1_9BACT</name>
<evidence type="ECO:0000313" key="3">
    <source>
        <dbReference type="Proteomes" id="UP001597414"/>
    </source>
</evidence>
<sequence length="186" mass="21534">MHRISKIASLTRIYRRIHKWISIPFVLFLLIIGLTAILLAWKKELELLPKTQKTKLEVPGQWINIEEILAIGSSFMKDSLGKSPIIDRIDIRPDKGIAKILYKQHFMEIQVDGYTGNILSVKKRNSDLIERIHDGSIVDFVMQSDSEASKLIYSTITSLILIFLGISGFYLWYYPKKIKRIKKSQE</sequence>
<reference evidence="3" key="1">
    <citation type="journal article" date="2019" name="Int. J. Syst. Evol. Microbiol.">
        <title>The Global Catalogue of Microorganisms (GCM) 10K type strain sequencing project: providing services to taxonomists for standard genome sequencing and annotation.</title>
        <authorList>
            <consortium name="The Broad Institute Genomics Platform"/>
            <consortium name="The Broad Institute Genome Sequencing Center for Infectious Disease"/>
            <person name="Wu L."/>
            <person name="Ma J."/>
        </authorList>
    </citation>
    <scope>NUCLEOTIDE SEQUENCE [LARGE SCALE GENOMIC DNA]</scope>
    <source>
        <strain evidence="3">KCTC 19812</strain>
    </source>
</reference>
<proteinExistence type="predicted"/>